<keyword evidence="4" id="KW-1185">Reference proteome</keyword>
<keyword evidence="2" id="KW-0812">Transmembrane</keyword>
<protein>
    <submittedName>
        <fullName evidence="3">Uncharacterized protein</fullName>
    </submittedName>
</protein>
<organism evidence="3 4">
    <name type="scientific">Aulographum hederae CBS 113979</name>
    <dbReference type="NCBI Taxonomy" id="1176131"/>
    <lineage>
        <taxon>Eukaryota</taxon>
        <taxon>Fungi</taxon>
        <taxon>Dikarya</taxon>
        <taxon>Ascomycota</taxon>
        <taxon>Pezizomycotina</taxon>
        <taxon>Dothideomycetes</taxon>
        <taxon>Pleosporomycetidae</taxon>
        <taxon>Aulographales</taxon>
        <taxon>Aulographaceae</taxon>
    </lineage>
</organism>
<evidence type="ECO:0000313" key="3">
    <source>
        <dbReference type="EMBL" id="KAF1986175.1"/>
    </source>
</evidence>
<dbReference type="Proteomes" id="UP000800041">
    <property type="component" value="Unassembled WGS sequence"/>
</dbReference>
<feature type="transmembrane region" description="Helical" evidence="2">
    <location>
        <begin position="41"/>
        <end position="66"/>
    </location>
</feature>
<name>A0A6G1GZ16_9PEZI</name>
<feature type="region of interest" description="Disordered" evidence="1">
    <location>
        <begin position="295"/>
        <end position="317"/>
    </location>
</feature>
<dbReference type="Pfam" id="PF11374">
    <property type="entry name" value="DUF3176"/>
    <property type="match status" value="1"/>
</dbReference>
<dbReference type="EMBL" id="ML977158">
    <property type="protein sequence ID" value="KAF1986175.1"/>
    <property type="molecule type" value="Genomic_DNA"/>
</dbReference>
<dbReference type="OrthoDB" id="5376804at2759"/>
<feature type="transmembrane region" description="Helical" evidence="2">
    <location>
        <begin position="484"/>
        <end position="506"/>
    </location>
</feature>
<evidence type="ECO:0000256" key="1">
    <source>
        <dbReference type="SAM" id="MobiDB-lite"/>
    </source>
</evidence>
<proteinExistence type="predicted"/>
<gene>
    <name evidence="3" type="ORF">K402DRAFT_91502</name>
</gene>
<dbReference type="PANTHER" id="PTHR35394">
    <property type="entry name" value="DUF3176 DOMAIN-CONTAINING PROTEIN"/>
    <property type="match status" value="1"/>
</dbReference>
<feature type="transmembrane region" description="Helical" evidence="2">
    <location>
        <begin position="144"/>
        <end position="160"/>
    </location>
</feature>
<keyword evidence="2" id="KW-0472">Membrane</keyword>
<dbReference type="PANTHER" id="PTHR35394:SF5">
    <property type="entry name" value="DUF3176 DOMAIN-CONTAINING PROTEIN"/>
    <property type="match status" value="1"/>
</dbReference>
<evidence type="ECO:0000313" key="4">
    <source>
        <dbReference type="Proteomes" id="UP000800041"/>
    </source>
</evidence>
<reference evidence="3" key="1">
    <citation type="journal article" date="2020" name="Stud. Mycol.">
        <title>101 Dothideomycetes genomes: a test case for predicting lifestyles and emergence of pathogens.</title>
        <authorList>
            <person name="Haridas S."/>
            <person name="Albert R."/>
            <person name="Binder M."/>
            <person name="Bloem J."/>
            <person name="Labutti K."/>
            <person name="Salamov A."/>
            <person name="Andreopoulos B."/>
            <person name="Baker S."/>
            <person name="Barry K."/>
            <person name="Bills G."/>
            <person name="Bluhm B."/>
            <person name="Cannon C."/>
            <person name="Castanera R."/>
            <person name="Culley D."/>
            <person name="Daum C."/>
            <person name="Ezra D."/>
            <person name="Gonzalez J."/>
            <person name="Henrissat B."/>
            <person name="Kuo A."/>
            <person name="Liang C."/>
            <person name="Lipzen A."/>
            <person name="Lutzoni F."/>
            <person name="Magnuson J."/>
            <person name="Mondo S."/>
            <person name="Nolan M."/>
            <person name="Ohm R."/>
            <person name="Pangilinan J."/>
            <person name="Park H.-J."/>
            <person name="Ramirez L."/>
            <person name="Alfaro M."/>
            <person name="Sun H."/>
            <person name="Tritt A."/>
            <person name="Yoshinaga Y."/>
            <person name="Zwiers L.-H."/>
            <person name="Turgeon B."/>
            <person name="Goodwin S."/>
            <person name="Spatafora J."/>
            <person name="Crous P."/>
            <person name="Grigoriev I."/>
        </authorList>
    </citation>
    <scope>NUCLEOTIDE SEQUENCE</scope>
    <source>
        <strain evidence="3">CBS 113979</strain>
    </source>
</reference>
<accession>A0A6G1GZ16</accession>
<evidence type="ECO:0000256" key="2">
    <source>
        <dbReference type="SAM" id="Phobius"/>
    </source>
</evidence>
<sequence length="583" mass="64189">MPTWLHAPSNKQPFEKTYSLNSRSTSRIKPAAPRPFFIFRWWWWEIGAISLSTLCITAMTAILSILDGKPLSAWKLPIAPNTAVSILSTFAKTSLLVPVAEAISQSKWLHYKKSHPLKDLQVFDDASRGPWGALQLLWEMRMRTLLASFGALITIAMLGLEPSAQQIVSFSSKLVSMGPNSASMPYAEGLHVGQDDVVGSAFQRMQSAISTGIFGQQAPLPFTCAGSNCYWPDFASLGLTSKCSNVTSKTTVDCYSSLSGNETSLSCLLMTPSGFAMNFESQGVNPIFNSQVEKNGGSLWTPESKPDQNGQLAPTDRPDQLVQIATGRIISWDNDTKIAQTETHECEIAWSTKVFQGVSSINGTLIVNSTSTISMDGDLKPSCNQNEPTCQLAGRNYEFNSTEVLTLKNRLNQVFIQYVTFKNGFFTPNSDSGIGQTLFVTPDVTVPIARVAESLSQLLRTNGGGSRVLRGEAFQRQTIVSVQWAWLAVPVASVLLTAIFLSVTAIRSSQHQMALWKSSSLALLFHELQVWSAHDLEVDDMDQLMKKAEEMRVELRRNEVGNLKFVSSGKTSTELWNDGRTWI</sequence>
<keyword evidence="2" id="KW-1133">Transmembrane helix</keyword>
<dbReference type="AlphaFoldDB" id="A0A6G1GZ16"/>
<dbReference type="InterPro" id="IPR021514">
    <property type="entry name" value="DUF3176"/>
</dbReference>